<evidence type="ECO:0000313" key="2">
    <source>
        <dbReference type="Proteomes" id="UP001060215"/>
    </source>
</evidence>
<protein>
    <submittedName>
        <fullName evidence="1">Uncharacterized protein</fullName>
    </submittedName>
</protein>
<sequence>MKTTFTKTPTILHQSSPLDQTKTFSSVDSVSSHNPQTNLTWSSRSHSPHSTHGFDQKSDIFVLLRWFFKGYF</sequence>
<comment type="caution">
    <text evidence="1">The sequence shown here is derived from an EMBL/GenBank/DDBJ whole genome shotgun (WGS) entry which is preliminary data.</text>
</comment>
<dbReference type="EMBL" id="CM045767">
    <property type="protein sequence ID" value="KAI7997974.1"/>
    <property type="molecule type" value="Genomic_DNA"/>
</dbReference>
<accession>A0ACC0GAL1</accession>
<proteinExistence type="predicted"/>
<name>A0ACC0GAL1_9ERIC</name>
<dbReference type="Proteomes" id="UP001060215">
    <property type="component" value="Chromosome 10"/>
</dbReference>
<keyword evidence="2" id="KW-1185">Reference proteome</keyword>
<evidence type="ECO:0000313" key="1">
    <source>
        <dbReference type="EMBL" id="KAI7997974.1"/>
    </source>
</evidence>
<organism evidence="1 2">
    <name type="scientific">Camellia lanceoleosa</name>
    <dbReference type="NCBI Taxonomy" id="1840588"/>
    <lineage>
        <taxon>Eukaryota</taxon>
        <taxon>Viridiplantae</taxon>
        <taxon>Streptophyta</taxon>
        <taxon>Embryophyta</taxon>
        <taxon>Tracheophyta</taxon>
        <taxon>Spermatophyta</taxon>
        <taxon>Magnoliopsida</taxon>
        <taxon>eudicotyledons</taxon>
        <taxon>Gunneridae</taxon>
        <taxon>Pentapetalae</taxon>
        <taxon>asterids</taxon>
        <taxon>Ericales</taxon>
        <taxon>Theaceae</taxon>
        <taxon>Camellia</taxon>
    </lineage>
</organism>
<gene>
    <name evidence="1" type="ORF">LOK49_LG10G02777</name>
</gene>
<reference evidence="1 2" key="1">
    <citation type="journal article" date="2022" name="Plant J.">
        <title>Chromosome-level genome of Camellia lanceoleosa provides a valuable resource for understanding genome evolution and self-incompatibility.</title>
        <authorList>
            <person name="Gong W."/>
            <person name="Xiao S."/>
            <person name="Wang L."/>
            <person name="Liao Z."/>
            <person name="Chang Y."/>
            <person name="Mo W."/>
            <person name="Hu G."/>
            <person name="Li W."/>
            <person name="Zhao G."/>
            <person name="Zhu H."/>
            <person name="Hu X."/>
            <person name="Ji K."/>
            <person name="Xiang X."/>
            <person name="Song Q."/>
            <person name="Yuan D."/>
            <person name="Jin S."/>
            <person name="Zhang L."/>
        </authorList>
    </citation>
    <scope>NUCLEOTIDE SEQUENCE [LARGE SCALE GENOMIC DNA]</scope>
    <source>
        <strain evidence="1">SQ_2022a</strain>
    </source>
</reference>